<dbReference type="OrthoDB" id="309640at2759"/>
<dbReference type="InterPro" id="IPR006175">
    <property type="entry name" value="YjgF/YER057c/UK114"/>
</dbReference>
<evidence type="ECO:0000313" key="3">
    <source>
        <dbReference type="EMBL" id="OKL56080.1"/>
    </source>
</evidence>
<dbReference type="GO" id="GO:0019239">
    <property type="term" value="F:deaminase activity"/>
    <property type="evidence" value="ECO:0007669"/>
    <property type="project" value="TreeGrafter"/>
</dbReference>
<dbReference type="Gene3D" id="3.30.1330.40">
    <property type="entry name" value="RutC-like"/>
    <property type="match status" value="1"/>
</dbReference>
<evidence type="ECO:0000313" key="4">
    <source>
        <dbReference type="Proteomes" id="UP000214365"/>
    </source>
</evidence>
<evidence type="ECO:0008006" key="5">
    <source>
        <dbReference type="Google" id="ProtNLM"/>
    </source>
</evidence>
<protein>
    <recommendedName>
        <fullName evidence="5">2-iminobutanoate/2-iminopropanoate deaminase</fullName>
    </recommendedName>
</protein>
<comment type="caution">
    <text evidence="3">The sequence shown here is derived from an EMBL/GenBank/DDBJ whole genome shotgun (WGS) entry which is preliminary data.</text>
</comment>
<dbReference type="InterPro" id="IPR006056">
    <property type="entry name" value="RidA"/>
</dbReference>
<reference evidence="3 4" key="1">
    <citation type="submission" date="2015-06" db="EMBL/GenBank/DDBJ databases">
        <title>Talaromyces atroroseus IBT 11181 draft genome.</title>
        <authorList>
            <person name="Rasmussen K.B."/>
            <person name="Rasmussen S."/>
            <person name="Petersen B."/>
            <person name="Sicheritz-Ponten T."/>
            <person name="Mortensen U.H."/>
            <person name="Thrane U."/>
        </authorList>
    </citation>
    <scope>NUCLEOTIDE SEQUENCE [LARGE SCALE GENOMIC DNA]</scope>
    <source>
        <strain evidence="3 4">IBT 11181</strain>
    </source>
</reference>
<dbReference type="GeneID" id="31008521"/>
<sequence length="156" mass="16888">MADPVLRLKQHQQHLSPPEQGPGKTGLSCSMTPIFTKDACPPNLSAAGPYSQAFQAAGQIFCSGQLPMDTNGVLTSGSIAEKTEQCIRNLKTILEEAGSGIHKVVKVAVFLSDMHYFAEMNGEYEKWFLQKPARTCIAVKGLPKNVDVEIEAIAIL</sequence>
<feature type="region of interest" description="Disordered" evidence="2">
    <location>
        <begin position="1"/>
        <end position="27"/>
    </location>
</feature>
<evidence type="ECO:0000256" key="1">
    <source>
        <dbReference type="ARBA" id="ARBA00010552"/>
    </source>
</evidence>
<keyword evidence="4" id="KW-1185">Reference proteome</keyword>
<accession>A0A225A874</accession>
<comment type="similarity">
    <text evidence="1">Belongs to the RutC family.</text>
</comment>
<dbReference type="FunFam" id="3.30.1330.40:FF:000001">
    <property type="entry name" value="L-PSP family endoribonuclease"/>
    <property type="match status" value="1"/>
</dbReference>
<dbReference type="InterPro" id="IPR035959">
    <property type="entry name" value="RutC-like_sf"/>
</dbReference>
<dbReference type="AlphaFoldDB" id="A0A225A874"/>
<dbReference type="PANTHER" id="PTHR11803">
    <property type="entry name" value="2-IMINOBUTANOATE/2-IMINOPROPANOATE DEAMINASE RIDA"/>
    <property type="match status" value="1"/>
</dbReference>
<proteinExistence type="inferred from homology"/>
<dbReference type="SUPFAM" id="SSF55298">
    <property type="entry name" value="YjgF-like"/>
    <property type="match status" value="1"/>
</dbReference>
<dbReference type="PANTHER" id="PTHR11803:SF58">
    <property type="entry name" value="PROTEIN HMF1-RELATED"/>
    <property type="match status" value="1"/>
</dbReference>
<dbReference type="GO" id="GO:0005739">
    <property type="term" value="C:mitochondrion"/>
    <property type="evidence" value="ECO:0007669"/>
    <property type="project" value="TreeGrafter"/>
</dbReference>
<gene>
    <name evidence="3" type="ORF">UA08_08765</name>
</gene>
<dbReference type="NCBIfam" id="TIGR00004">
    <property type="entry name" value="Rid family detoxifying hydrolase"/>
    <property type="match status" value="1"/>
</dbReference>
<name>A0A225A874_TALAT</name>
<organism evidence="3 4">
    <name type="scientific">Talaromyces atroroseus</name>
    <dbReference type="NCBI Taxonomy" id="1441469"/>
    <lineage>
        <taxon>Eukaryota</taxon>
        <taxon>Fungi</taxon>
        <taxon>Dikarya</taxon>
        <taxon>Ascomycota</taxon>
        <taxon>Pezizomycotina</taxon>
        <taxon>Eurotiomycetes</taxon>
        <taxon>Eurotiomycetidae</taxon>
        <taxon>Eurotiales</taxon>
        <taxon>Trichocomaceae</taxon>
        <taxon>Talaromyces</taxon>
        <taxon>Talaromyces sect. Trachyspermi</taxon>
    </lineage>
</organism>
<dbReference type="STRING" id="1441469.A0A225A874"/>
<dbReference type="RefSeq" id="XP_020116201.1">
    <property type="nucleotide sequence ID" value="XM_020263665.1"/>
</dbReference>
<dbReference type="CDD" id="cd00448">
    <property type="entry name" value="YjgF_YER057c_UK114_family"/>
    <property type="match status" value="1"/>
</dbReference>
<dbReference type="GO" id="GO:0005829">
    <property type="term" value="C:cytosol"/>
    <property type="evidence" value="ECO:0007669"/>
    <property type="project" value="TreeGrafter"/>
</dbReference>
<evidence type="ECO:0000256" key="2">
    <source>
        <dbReference type="SAM" id="MobiDB-lite"/>
    </source>
</evidence>
<dbReference type="EMBL" id="LFMY01000016">
    <property type="protein sequence ID" value="OKL56080.1"/>
    <property type="molecule type" value="Genomic_DNA"/>
</dbReference>
<dbReference type="Proteomes" id="UP000214365">
    <property type="component" value="Unassembled WGS sequence"/>
</dbReference>
<dbReference type="Pfam" id="PF01042">
    <property type="entry name" value="Ribonuc_L-PSP"/>
    <property type="match status" value="1"/>
</dbReference>